<protein>
    <recommendedName>
        <fullName evidence="4">Aflatoxin regulatory protein domain-containing protein</fullName>
    </recommendedName>
</protein>
<gene>
    <name evidence="2" type="ORF">B0H63DRAFT_488430</name>
</gene>
<comment type="caution">
    <text evidence="2">The sequence shown here is derived from an EMBL/GenBank/DDBJ whole genome shotgun (WGS) entry which is preliminary data.</text>
</comment>
<feature type="non-terminal residue" evidence="2">
    <location>
        <position position="502"/>
    </location>
</feature>
<keyword evidence="3" id="KW-1185">Reference proteome</keyword>
<feature type="region of interest" description="Disordered" evidence="1">
    <location>
        <begin position="333"/>
        <end position="355"/>
    </location>
</feature>
<dbReference type="AlphaFoldDB" id="A0AAE0K2G2"/>
<name>A0AAE0K2G2_9PEZI</name>
<feature type="compositionally biased region" description="Low complexity" evidence="1">
    <location>
        <begin position="333"/>
        <end position="348"/>
    </location>
</feature>
<organism evidence="2 3">
    <name type="scientific">Podospora didyma</name>
    <dbReference type="NCBI Taxonomy" id="330526"/>
    <lineage>
        <taxon>Eukaryota</taxon>
        <taxon>Fungi</taxon>
        <taxon>Dikarya</taxon>
        <taxon>Ascomycota</taxon>
        <taxon>Pezizomycotina</taxon>
        <taxon>Sordariomycetes</taxon>
        <taxon>Sordariomycetidae</taxon>
        <taxon>Sordariales</taxon>
        <taxon>Podosporaceae</taxon>
        <taxon>Podospora</taxon>
    </lineage>
</organism>
<evidence type="ECO:0000313" key="2">
    <source>
        <dbReference type="EMBL" id="KAK3368417.1"/>
    </source>
</evidence>
<evidence type="ECO:0000256" key="1">
    <source>
        <dbReference type="SAM" id="MobiDB-lite"/>
    </source>
</evidence>
<dbReference type="EMBL" id="JAULSW010000010">
    <property type="protein sequence ID" value="KAK3368417.1"/>
    <property type="molecule type" value="Genomic_DNA"/>
</dbReference>
<sequence length="502" mass="54936">MEHMAGMPKPLDLDFDCNMLDLTSFNPSPVNIGHPLAPSLHLSAVPGGDISQQHFGLENLSSGKQGHYDTNKLYSNDGAYPLPCIPGCLDAVFNDHQMFNFDPSPLKEDMMFAMSVPNSMHNPSTDSHFTLTPPPSMLADHETDTESTMLPVTQPPTEIETPTTPNMSLLKTTGYGVQHPPTPAEMASPDMTIQKLFTLNSTIYTLASETSQLPGHKDQQQQQEQSFRCEDYPVDGILNATQTLLDILDFFVPSACSPRASDFGMQTRPQTPSDSFDPSPIDMRCNSSHFQQSDTPPPRPDIHTIMVIISCYTRLMRVYSNLIQDMHENFGHPQMQQQQQPQSNNNMSGRKGSLPGLKLGKIEIQQDSSQRALLLVQVGMHMIERIERLLTTLLNPSFGSDIYFQQGGSGGLRTPQSGIGVGIGLGISGLDPSFMGGLAGTGLFTGSLDQVAGSGNLQSILDMALQHDEYESQMMGRRGIGSLRGDICFLEQLLSRADFLGL</sequence>
<dbReference type="Proteomes" id="UP001285441">
    <property type="component" value="Unassembled WGS sequence"/>
</dbReference>
<evidence type="ECO:0008006" key="4">
    <source>
        <dbReference type="Google" id="ProtNLM"/>
    </source>
</evidence>
<reference evidence="2" key="2">
    <citation type="submission" date="2023-06" db="EMBL/GenBank/DDBJ databases">
        <authorList>
            <consortium name="Lawrence Berkeley National Laboratory"/>
            <person name="Haridas S."/>
            <person name="Hensen N."/>
            <person name="Bonometti L."/>
            <person name="Westerberg I."/>
            <person name="Brannstrom I.O."/>
            <person name="Guillou S."/>
            <person name="Cros-Aarteil S."/>
            <person name="Calhoun S."/>
            <person name="Kuo A."/>
            <person name="Mondo S."/>
            <person name="Pangilinan J."/>
            <person name="Riley R."/>
            <person name="LaButti K."/>
            <person name="Andreopoulos B."/>
            <person name="Lipzen A."/>
            <person name="Chen C."/>
            <person name="Yanf M."/>
            <person name="Daum C."/>
            <person name="Ng V."/>
            <person name="Clum A."/>
            <person name="Steindorff A."/>
            <person name="Ohm R."/>
            <person name="Martin F."/>
            <person name="Silar P."/>
            <person name="Natvig D."/>
            <person name="Lalanne C."/>
            <person name="Gautier V."/>
            <person name="Ament-velasquez S.L."/>
            <person name="Kruys A."/>
            <person name="Hutchinson M.I."/>
            <person name="Powell A.J."/>
            <person name="Barry K."/>
            <person name="Miller A.N."/>
            <person name="Grigoriev I.V."/>
            <person name="Debuchy R."/>
            <person name="Gladieux P."/>
            <person name="Thoren M.H."/>
            <person name="Johannesson H."/>
        </authorList>
    </citation>
    <scope>NUCLEOTIDE SEQUENCE</scope>
    <source>
        <strain evidence="2">CBS 232.78</strain>
    </source>
</reference>
<evidence type="ECO:0000313" key="3">
    <source>
        <dbReference type="Proteomes" id="UP001285441"/>
    </source>
</evidence>
<proteinExistence type="predicted"/>
<accession>A0AAE0K2G2</accession>
<reference evidence="2" key="1">
    <citation type="journal article" date="2023" name="Mol. Phylogenet. Evol.">
        <title>Genome-scale phylogeny and comparative genomics of the fungal order Sordariales.</title>
        <authorList>
            <person name="Hensen N."/>
            <person name="Bonometti L."/>
            <person name="Westerberg I."/>
            <person name="Brannstrom I.O."/>
            <person name="Guillou S."/>
            <person name="Cros-Aarteil S."/>
            <person name="Calhoun S."/>
            <person name="Haridas S."/>
            <person name="Kuo A."/>
            <person name="Mondo S."/>
            <person name="Pangilinan J."/>
            <person name="Riley R."/>
            <person name="LaButti K."/>
            <person name="Andreopoulos B."/>
            <person name="Lipzen A."/>
            <person name="Chen C."/>
            <person name="Yan M."/>
            <person name="Daum C."/>
            <person name="Ng V."/>
            <person name="Clum A."/>
            <person name="Steindorff A."/>
            <person name="Ohm R.A."/>
            <person name="Martin F."/>
            <person name="Silar P."/>
            <person name="Natvig D.O."/>
            <person name="Lalanne C."/>
            <person name="Gautier V."/>
            <person name="Ament-Velasquez S.L."/>
            <person name="Kruys A."/>
            <person name="Hutchinson M.I."/>
            <person name="Powell A.J."/>
            <person name="Barry K."/>
            <person name="Miller A.N."/>
            <person name="Grigoriev I.V."/>
            <person name="Debuchy R."/>
            <person name="Gladieux P."/>
            <person name="Hiltunen Thoren M."/>
            <person name="Johannesson H."/>
        </authorList>
    </citation>
    <scope>NUCLEOTIDE SEQUENCE</scope>
    <source>
        <strain evidence="2">CBS 232.78</strain>
    </source>
</reference>